<organism evidence="6 7">
    <name type="scientific">Shewanella chilikensis</name>
    <dbReference type="NCBI Taxonomy" id="558541"/>
    <lineage>
        <taxon>Bacteria</taxon>
        <taxon>Pseudomonadati</taxon>
        <taxon>Pseudomonadota</taxon>
        <taxon>Gammaproteobacteria</taxon>
        <taxon>Alteromonadales</taxon>
        <taxon>Shewanellaceae</taxon>
        <taxon>Shewanella</taxon>
    </lineage>
</organism>
<name>A0A6G7LXK9_9GAMM</name>
<feature type="signal peptide" evidence="3">
    <location>
        <begin position="1"/>
        <end position="26"/>
    </location>
</feature>
<feature type="domain" description="Multidrug resistance protein MdtA-like barrel-sandwich hybrid" evidence="4">
    <location>
        <begin position="42"/>
        <end position="230"/>
    </location>
</feature>
<reference evidence="6 7" key="1">
    <citation type="submission" date="2019-11" db="EMBL/GenBank/DDBJ databases">
        <title>Complete Genome Sequence of Shewanella chilikensis Strain DC57, Isolated from Corroded Seal Rings at a floating production facility in Australia.</title>
        <authorList>
            <person name="Salgar-Chaparro S.J."/>
            <person name="Castillo-Villamizar G.A."/>
            <person name="Poehlein A."/>
            <person name="Daniel R."/>
            <person name="Machuca L."/>
        </authorList>
    </citation>
    <scope>NUCLEOTIDE SEQUENCE [LARGE SCALE GENOMIC DNA]</scope>
    <source>
        <strain evidence="6 7">DC57</strain>
    </source>
</reference>
<dbReference type="EMBL" id="CP045857">
    <property type="protein sequence ID" value="QIJ06501.1"/>
    <property type="molecule type" value="Genomic_DNA"/>
</dbReference>
<gene>
    <name evidence="6" type="ORF">GII14_21585</name>
</gene>
<dbReference type="KEGG" id="schk:GII14_21585"/>
<keyword evidence="3" id="KW-0732">Signal</keyword>
<keyword evidence="2" id="KW-0175">Coiled coil</keyword>
<dbReference type="InterPro" id="IPR050739">
    <property type="entry name" value="MFP"/>
</dbReference>
<sequence>MKSKLTGILLLSCLLLAFGAYCWHQAEQITTDNAYIQGDIIPIAPKVAGYVVEVAVDDNQRVKAGELLFRIDDRDYLARLAQAQASVAAASAQLTSLEEELRLQKILIAQARAKAEAADAQKTLARQTHERHLRLLKSHSVSQSLVDESRAAITGSEASLVAAKAEISAQTQRLALLTAKQSSARAQLQQATASQELAQLDLDNTRVLAPCDGVVGNRQLRVGRYLQPGASMLDLVGVDRLWLVANFKETEIAKLQPKQRVHIAVDGFPELKLQGSIDSLAPGSGASFSLLPPDNATGNFVRVVQRVPVKIRFDAMPENQALLPGLSARVTLITGSTQ</sequence>
<dbReference type="InterPro" id="IPR058634">
    <property type="entry name" value="AaeA-lik-b-barrel"/>
</dbReference>
<evidence type="ECO:0000256" key="3">
    <source>
        <dbReference type="SAM" id="SignalP"/>
    </source>
</evidence>
<evidence type="ECO:0000313" key="6">
    <source>
        <dbReference type="EMBL" id="QIJ06501.1"/>
    </source>
</evidence>
<dbReference type="PANTHER" id="PTHR30386:SF24">
    <property type="entry name" value="MULTIDRUG RESISTANCE EFFLUX PUMP"/>
    <property type="match status" value="1"/>
</dbReference>
<proteinExistence type="inferred from homology"/>
<dbReference type="GO" id="GO:0055085">
    <property type="term" value="P:transmembrane transport"/>
    <property type="evidence" value="ECO:0007669"/>
    <property type="project" value="InterPro"/>
</dbReference>
<evidence type="ECO:0000313" key="7">
    <source>
        <dbReference type="Proteomes" id="UP000502117"/>
    </source>
</evidence>
<dbReference type="SUPFAM" id="SSF111369">
    <property type="entry name" value="HlyD-like secretion proteins"/>
    <property type="match status" value="3"/>
</dbReference>
<protein>
    <submittedName>
        <fullName evidence="6">Biotin/lipoyl-binding protein</fullName>
    </submittedName>
</protein>
<dbReference type="Gene3D" id="1.10.287.470">
    <property type="entry name" value="Helix hairpin bin"/>
    <property type="match status" value="2"/>
</dbReference>
<dbReference type="Pfam" id="PF25963">
    <property type="entry name" value="Beta-barrel_AAEA"/>
    <property type="match status" value="1"/>
</dbReference>
<dbReference type="AlphaFoldDB" id="A0A6G7LXK9"/>
<evidence type="ECO:0000256" key="2">
    <source>
        <dbReference type="SAM" id="Coils"/>
    </source>
</evidence>
<comment type="similarity">
    <text evidence="1">Belongs to the membrane fusion protein (MFP) (TC 8.A.1) family.</text>
</comment>
<dbReference type="Gene3D" id="2.40.50.100">
    <property type="match status" value="1"/>
</dbReference>
<dbReference type="Pfam" id="PF25917">
    <property type="entry name" value="BSH_RND"/>
    <property type="match status" value="1"/>
</dbReference>
<dbReference type="Proteomes" id="UP000502117">
    <property type="component" value="Chromosome"/>
</dbReference>
<evidence type="ECO:0000259" key="5">
    <source>
        <dbReference type="Pfam" id="PF25963"/>
    </source>
</evidence>
<feature type="domain" description="p-hydroxybenzoic acid efflux pump subunit AaeA-like beta-barrel" evidence="5">
    <location>
        <begin position="242"/>
        <end position="331"/>
    </location>
</feature>
<dbReference type="Gene3D" id="2.40.30.170">
    <property type="match status" value="1"/>
</dbReference>
<dbReference type="InterPro" id="IPR058625">
    <property type="entry name" value="MdtA-like_BSH"/>
</dbReference>
<dbReference type="RefSeq" id="WP_052658229.1">
    <property type="nucleotide sequence ID" value="NZ_CP045857.1"/>
</dbReference>
<accession>A0A6G7LXK9</accession>
<feature type="chain" id="PRO_5026299848" evidence="3">
    <location>
        <begin position="27"/>
        <end position="338"/>
    </location>
</feature>
<feature type="coiled-coil region" evidence="2">
    <location>
        <begin position="80"/>
        <end position="130"/>
    </location>
</feature>
<evidence type="ECO:0000259" key="4">
    <source>
        <dbReference type="Pfam" id="PF25917"/>
    </source>
</evidence>
<dbReference type="PANTHER" id="PTHR30386">
    <property type="entry name" value="MEMBRANE FUSION SUBUNIT OF EMRAB-TOLC MULTIDRUG EFFLUX PUMP"/>
    <property type="match status" value="1"/>
</dbReference>
<evidence type="ECO:0000256" key="1">
    <source>
        <dbReference type="ARBA" id="ARBA00009477"/>
    </source>
</evidence>